<dbReference type="Proteomes" id="UP001444661">
    <property type="component" value="Unassembled WGS sequence"/>
</dbReference>
<dbReference type="EMBL" id="JAQQWK010000014">
    <property type="protein sequence ID" value="KAK8016958.1"/>
    <property type="molecule type" value="Genomic_DNA"/>
</dbReference>
<organism evidence="2 3">
    <name type="scientific">Apiospora rasikravindrae</name>
    <dbReference type="NCBI Taxonomy" id="990691"/>
    <lineage>
        <taxon>Eukaryota</taxon>
        <taxon>Fungi</taxon>
        <taxon>Dikarya</taxon>
        <taxon>Ascomycota</taxon>
        <taxon>Pezizomycotina</taxon>
        <taxon>Sordariomycetes</taxon>
        <taxon>Xylariomycetidae</taxon>
        <taxon>Amphisphaeriales</taxon>
        <taxon>Apiosporaceae</taxon>
        <taxon>Apiospora</taxon>
    </lineage>
</organism>
<proteinExistence type="predicted"/>
<evidence type="ECO:0000313" key="2">
    <source>
        <dbReference type="EMBL" id="KAK8016958.1"/>
    </source>
</evidence>
<reference evidence="2 3" key="1">
    <citation type="submission" date="2023-01" db="EMBL/GenBank/DDBJ databases">
        <title>Analysis of 21 Apiospora genomes using comparative genomics revels a genus with tremendous synthesis potential of carbohydrate active enzymes and secondary metabolites.</title>
        <authorList>
            <person name="Sorensen T."/>
        </authorList>
    </citation>
    <scope>NUCLEOTIDE SEQUENCE [LARGE SCALE GENOMIC DNA]</scope>
    <source>
        <strain evidence="2 3">CBS 33761</strain>
    </source>
</reference>
<comment type="caution">
    <text evidence="2">The sequence shown here is derived from an EMBL/GenBank/DDBJ whole genome shotgun (WGS) entry which is preliminary data.</text>
</comment>
<evidence type="ECO:0000256" key="1">
    <source>
        <dbReference type="SAM" id="MobiDB-lite"/>
    </source>
</evidence>
<protein>
    <submittedName>
        <fullName evidence="2">Uncharacterized protein</fullName>
    </submittedName>
</protein>
<feature type="region of interest" description="Disordered" evidence="1">
    <location>
        <begin position="48"/>
        <end position="69"/>
    </location>
</feature>
<accession>A0ABR1RPU8</accession>
<evidence type="ECO:0000313" key="3">
    <source>
        <dbReference type="Proteomes" id="UP001444661"/>
    </source>
</evidence>
<keyword evidence="3" id="KW-1185">Reference proteome</keyword>
<sequence>MPTNPQRDRVQQPVHGAQLDTRIHDVAVRARVRQLLVAAVGPARPVQLPELCEPGRHGGQRGQDTQGVGRVPEARDVGEQRLAQPAVAQGGAVQEVA</sequence>
<gene>
    <name evidence="2" type="ORF">PG993_015147</name>
</gene>
<name>A0ABR1RPU8_9PEZI</name>